<dbReference type="Proteomes" id="UP000838686">
    <property type="component" value="Unassembled WGS sequence"/>
</dbReference>
<keyword evidence="2" id="KW-1185">Reference proteome</keyword>
<organism evidence="1 2">
    <name type="scientific">Paenibacillus plantiphilus</name>
    <dbReference type="NCBI Taxonomy" id="2905650"/>
    <lineage>
        <taxon>Bacteria</taxon>
        <taxon>Bacillati</taxon>
        <taxon>Bacillota</taxon>
        <taxon>Bacilli</taxon>
        <taxon>Bacillales</taxon>
        <taxon>Paenibacillaceae</taxon>
        <taxon>Paenibacillus</taxon>
    </lineage>
</organism>
<accession>A0ABM9SFK4</accession>
<dbReference type="EMBL" id="CAKMMF010000007">
    <property type="protein sequence ID" value="CAH1201377.1"/>
    <property type="molecule type" value="Genomic_DNA"/>
</dbReference>
<reference evidence="1" key="1">
    <citation type="submission" date="2022-01" db="EMBL/GenBank/DDBJ databases">
        <authorList>
            <person name="Criscuolo A."/>
        </authorList>
    </citation>
    <scope>NUCLEOTIDE SEQUENCE</scope>
    <source>
        <strain evidence="1">CIP111893</strain>
    </source>
</reference>
<dbReference type="InterPro" id="IPR011010">
    <property type="entry name" value="DNA_brk_join_enz"/>
</dbReference>
<evidence type="ECO:0000313" key="2">
    <source>
        <dbReference type="Proteomes" id="UP000838686"/>
    </source>
</evidence>
<evidence type="ECO:0008006" key="3">
    <source>
        <dbReference type="Google" id="ProtNLM"/>
    </source>
</evidence>
<protein>
    <recommendedName>
        <fullName evidence="3">Core-binding (CB) domain-containing protein</fullName>
    </recommendedName>
</protein>
<comment type="caution">
    <text evidence="1">The sequence shown here is derived from an EMBL/GenBank/DDBJ whole genome shotgun (WGS) entry which is preliminary data.</text>
</comment>
<gene>
    <name evidence="1" type="ORF">PAECIP111893_01593</name>
</gene>
<evidence type="ECO:0000313" key="1">
    <source>
        <dbReference type="EMBL" id="CAH1201377.1"/>
    </source>
</evidence>
<sequence length="326" mass="38331">MKQVNKTYISWGMRILSFIVKVWSTITSDFIVFLQLRNKGISEETQKHYLSDLKYYLTNYFENSTMFENYNDLFDGLKISNYLSKRTGATAKAALSNLLEYYLHTNRLFPQDYLNIKKEIKVFVSTGNDDLDFLSVEDIKFIFSKNVEYRFHDRDSEARITAPLIWSLAYHALFEQKHIQSLKWNDIYLEGRLIRNFRAKDDSLAGDVIQLDEITIKAIQNYLDYFGSKVKNKETLIQINGKRASNVGINKMLAILNRRVENNNKLSTNVNIQKMNRSKILHDLQSSNGEQLFNYYKILGNRRNKQLENAINEYLLQVRSKRTYGI</sequence>
<proteinExistence type="predicted"/>
<dbReference type="SUPFAM" id="SSF56349">
    <property type="entry name" value="DNA breaking-rejoining enzymes"/>
    <property type="match status" value="1"/>
</dbReference>
<name>A0ABM9SFK4_9BACL</name>